<dbReference type="GO" id="GO:0030014">
    <property type="term" value="C:CCR4-NOT complex"/>
    <property type="evidence" value="ECO:0007669"/>
    <property type="project" value="InterPro"/>
</dbReference>
<dbReference type="EMBL" id="JAVXUO010000619">
    <property type="protein sequence ID" value="KAK2990801.1"/>
    <property type="molecule type" value="Genomic_DNA"/>
</dbReference>
<dbReference type="AlphaFoldDB" id="A0AA88RW78"/>
<gene>
    <name evidence="1" type="ORF">RJ640_008941</name>
</gene>
<dbReference type="Proteomes" id="UP001187471">
    <property type="component" value="Unassembled WGS sequence"/>
</dbReference>
<evidence type="ECO:0000313" key="2">
    <source>
        <dbReference type="Proteomes" id="UP001187471"/>
    </source>
</evidence>
<dbReference type="PANTHER" id="PTHR10797">
    <property type="entry name" value="CCR4-NOT TRANSCRIPTION COMPLEX SUBUNIT"/>
    <property type="match status" value="1"/>
</dbReference>
<dbReference type="InterPro" id="IPR012337">
    <property type="entry name" value="RNaseH-like_sf"/>
</dbReference>
<dbReference type="SUPFAM" id="SSF53098">
    <property type="entry name" value="Ribonuclease H-like"/>
    <property type="match status" value="1"/>
</dbReference>
<accession>A0AA88RW78</accession>
<dbReference type="Gene3D" id="3.30.420.10">
    <property type="entry name" value="Ribonuclease H-like superfamily/Ribonuclease H"/>
    <property type="match status" value="1"/>
</dbReference>
<evidence type="ECO:0000313" key="1">
    <source>
        <dbReference type="EMBL" id="KAK2990801.1"/>
    </source>
</evidence>
<dbReference type="InterPro" id="IPR036397">
    <property type="entry name" value="RNaseH_sf"/>
</dbReference>
<dbReference type="InterPro" id="IPR039637">
    <property type="entry name" value="CNOT7/CNOT8/Pop2"/>
</dbReference>
<organism evidence="1 2">
    <name type="scientific">Escallonia rubra</name>
    <dbReference type="NCBI Taxonomy" id="112253"/>
    <lineage>
        <taxon>Eukaryota</taxon>
        <taxon>Viridiplantae</taxon>
        <taxon>Streptophyta</taxon>
        <taxon>Embryophyta</taxon>
        <taxon>Tracheophyta</taxon>
        <taxon>Spermatophyta</taxon>
        <taxon>Magnoliopsida</taxon>
        <taxon>eudicotyledons</taxon>
        <taxon>Gunneridae</taxon>
        <taxon>Pentapetalae</taxon>
        <taxon>asterids</taxon>
        <taxon>campanulids</taxon>
        <taxon>Escalloniales</taxon>
        <taxon>Escalloniaceae</taxon>
        <taxon>Escallonia</taxon>
    </lineage>
</organism>
<name>A0AA88RW78_9ASTE</name>
<proteinExistence type="predicted"/>
<sequence>MVALDSGGLGRIEGKRKEMGKGIVGWKQICHWGVSDVDCGQVGLGLPEWNFCDIFANDSIELLKQCGIDFTKNNQMAIDSNQFLEILMSFGVVLNDCVQWVWVGDIS</sequence>
<dbReference type="GO" id="GO:0004535">
    <property type="term" value="F:poly(A)-specific ribonuclease activity"/>
    <property type="evidence" value="ECO:0007669"/>
    <property type="project" value="InterPro"/>
</dbReference>
<reference evidence="1" key="1">
    <citation type="submission" date="2022-12" db="EMBL/GenBank/DDBJ databases">
        <title>Draft genome assemblies for two species of Escallonia (Escalloniales).</title>
        <authorList>
            <person name="Chanderbali A."/>
            <person name="Dervinis C."/>
            <person name="Anghel I."/>
            <person name="Soltis D."/>
            <person name="Soltis P."/>
            <person name="Zapata F."/>
        </authorList>
    </citation>
    <scope>NUCLEOTIDE SEQUENCE</scope>
    <source>
        <strain evidence="1">UCBG92.1500</strain>
        <tissue evidence="1">Leaf</tissue>
    </source>
</reference>
<comment type="caution">
    <text evidence="1">The sequence shown here is derived from an EMBL/GenBank/DDBJ whole genome shotgun (WGS) entry which is preliminary data.</text>
</comment>
<dbReference type="GO" id="GO:0003676">
    <property type="term" value="F:nucleic acid binding"/>
    <property type="evidence" value="ECO:0007669"/>
    <property type="project" value="InterPro"/>
</dbReference>
<keyword evidence="2" id="KW-1185">Reference proteome</keyword>
<protein>
    <submittedName>
        <fullName evidence="1">Uncharacterized protein</fullName>
    </submittedName>
</protein>